<evidence type="ECO:0000256" key="2">
    <source>
        <dbReference type="ARBA" id="ARBA00007922"/>
    </source>
</evidence>
<keyword evidence="3" id="KW-0233">DNA recombination</keyword>
<feature type="coiled-coil region" evidence="6">
    <location>
        <begin position="154"/>
        <end position="218"/>
    </location>
</feature>
<dbReference type="InterPro" id="IPR010776">
    <property type="entry name" value="Hop2_WH_dom"/>
</dbReference>
<dbReference type="PANTHER" id="PTHR15938:SF0">
    <property type="entry name" value="HOMOLOGOUS-PAIRING PROTEIN 2 HOMOLOG"/>
    <property type="match status" value="1"/>
</dbReference>
<sequence>MPPRKHKIDEDETDPLSPSSHKTKIDQSKTSKQKPEKKVKADKLKKEKVENKKVETTLTKTAKDVKEKVVTLHGDEAIDLMMNYLREQNRPYSVTEISANLHGKVSKSVADKLLKEMSESGKINAKSTRGNEKGSQWIFWALQDTTDNANSEELSCMDDKIQDLKDAIKELKINLKSTTKKLESIKSTPTSAELAANVERLREENKSKMQRLEGYKNGQIKVVTKEEVSKVQNDFLYWTTKRLARKRAFHCLEDYFIESKPREELWEEAGIEEDIFYT</sequence>
<dbReference type="AlphaFoldDB" id="A0A420IJE1"/>
<dbReference type="Pfam" id="PF07106">
    <property type="entry name" value="WHD_TBPIP"/>
    <property type="match status" value="1"/>
</dbReference>
<proteinExistence type="inferred from homology"/>
<comment type="subcellular location">
    <subcellularLocation>
        <location evidence="1">Nucleus</location>
    </subcellularLocation>
</comment>
<evidence type="ECO:0000256" key="4">
    <source>
        <dbReference type="ARBA" id="ARBA00023242"/>
    </source>
</evidence>
<organism evidence="9 10">
    <name type="scientific">Golovinomyces cichoracearum</name>
    <dbReference type="NCBI Taxonomy" id="62708"/>
    <lineage>
        <taxon>Eukaryota</taxon>
        <taxon>Fungi</taxon>
        <taxon>Dikarya</taxon>
        <taxon>Ascomycota</taxon>
        <taxon>Pezizomycotina</taxon>
        <taxon>Leotiomycetes</taxon>
        <taxon>Erysiphales</taxon>
        <taxon>Erysiphaceae</taxon>
        <taxon>Golovinomyces</taxon>
    </lineage>
</organism>
<comment type="similarity">
    <text evidence="2">Belongs to the HOP2 family.</text>
</comment>
<comment type="caution">
    <text evidence="9">The sequence shown here is derived from an EMBL/GenBank/DDBJ whole genome shotgun (WGS) entry which is preliminary data.</text>
</comment>
<gene>
    <name evidence="9" type="ORF">GcM1_238072</name>
</gene>
<keyword evidence="6" id="KW-0175">Coiled coil</keyword>
<dbReference type="PANTHER" id="PTHR15938">
    <property type="entry name" value="TBP-1 INTERACTING PROTEIN"/>
    <property type="match status" value="1"/>
</dbReference>
<dbReference type="InterPro" id="IPR036388">
    <property type="entry name" value="WH-like_DNA-bd_sf"/>
</dbReference>
<evidence type="ECO:0000313" key="10">
    <source>
        <dbReference type="Proteomes" id="UP000285326"/>
    </source>
</evidence>
<keyword evidence="5" id="KW-0469">Meiosis</keyword>
<accession>A0A420IJE1</accession>
<dbReference type="EMBL" id="MCBS01023848">
    <property type="protein sequence ID" value="RKF74658.1"/>
    <property type="molecule type" value="Genomic_DNA"/>
</dbReference>
<dbReference type="GO" id="GO:0120231">
    <property type="term" value="C:DNA recombinase auxiliary factor complex"/>
    <property type="evidence" value="ECO:0007669"/>
    <property type="project" value="TreeGrafter"/>
</dbReference>
<evidence type="ECO:0000256" key="6">
    <source>
        <dbReference type="SAM" id="Coils"/>
    </source>
</evidence>
<dbReference type="GO" id="GO:0007129">
    <property type="term" value="P:homologous chromosome pairing at meiosis"/>
    <property type="evidence" value="ECO:0007669"/>
    <property type="project" value="TreeGrafter"/>
</dbReference>
<dbReference type="GO" id="GO:0000794">
    <property type="term" value="C:condensed nuclear chromosome"/>
    <property type="evidence" value="ECO:0007669"/>
    <property type="project" value="TreeGrafter"/>
</dbReference>
<feature type="domain" description="Homologous-pairing protein 2 winged helix" evidence="8">
    <location>
        <begin position="76"/>
        <end position="126"/>
    </location>
</feature>
<dbReference type="GO" id="GO:0010774">
    <property type="term" value="P:meiotic strand invasion involved in reciprocal meiotic recombination"/>
    <property type="evidence" value="ECO:0007669"/>
    <property type="project" value="TreeGrafter"/>
</dbReference>
<evidence type="ECO:0000259" key="8">
    <source>
        <dbReference type="Pfam" id="PF07106"/>
    </source>
</evidence>
<evidence type="ECO:0000256" key="5">
    <source>
        <dbReference type="ARBA" id="ARBA00023254"/>
    </source>
</evidence>
<feature type="region of interest" description="Disordered" evidence="7">
    <location>
        <begin position="1"/>
        <end position="50"/>
    </location>
</feature>
<dbReference type="GO" id="GO:0120230">
    <property type="term" value="F:recombinase activator activity"/>
    <property type="evidence" value="ECO:0007669"/>
    <property type="project" value="TreeGrafter"/>
</dbReference>
<feature type="compositionally biased region" description="Basic and acidic residues" evidence="7">
    <location>
        <begin position="23"/>
        <end position="50"/>
    </location>
</feature>
<dbReference type="Proteomes" id="UP000285326">
    <property type="component" value="Unassembled WGS sequence"/>
</dbReference>
<dbReference type="Gene3D" id="1.10.10.10">
    <property type="entry name" value="Winged helix-like DNA-binding domain superfamily/Winged helix DNA-binding domain"/>
    <property type="match status" value="1"/>
</dbReference>
<protein>
    <submittedName>
        <fullName evidence="9">Homologous-pairing protein 2</fullName>
    </submittedName>
</protein>
<evidence type="ECO:0000313" key="9">
    <source>
        <dbReference type="EMBL" id="RKF74658.1"/>
    </source>
</evidence>
<evidence type="ECO:0000256" key="7">
    <source>
        <dbReference type="SAM" id="MobiDB-lite"/>
    </source>
</evidence>
<name>A0A420IJE1_9PEZI</name>
<dbReference type="GO" id="GO:0000709">
    <property type="term" value="P:meiotic joint molecule formation"/>
    <property type="evidence" value="ECO:0007669"/>
    <property type="project" value="TreeGrafter"/>
</dbReference>
<reference evidence="9 10" key="1">
    <citation type="journal article" date="2018" name="BMC Genomics">
        <title>Comparative genome analyses reveal sequence features reflecting distinct modes of host-adaptation between dicot and monocot powdery mildew.</title>
        <authorList>
            <person name="Wu Y."/>
            <person name="Ma X."/>
            <person name="Pan Z."/>
            <person name="Kale S.D."/>
            <person name="Song Y."/>
            <person name="King H."/>
            <person name="Zhang Q."/>
            <person name="Presley C."/>
            <person name="Deng X."/>
            <person name="Wei C.I."/>
            <person name="Xiao S."/>
        </authorList>
    </citation>
    <scope>NUCLEOTIDE SEQUENCE [LARGE SCALE GENOMIC DNA]</scope>
    <source>
        <strain evidence="9">UMSG1</strain>
    </source>
</reference>
<evidence type="ECO:0000256" key="1">
    <source>
        <dbReference type="ARBA" id="ARBA00004123"/>
    </source>
</evidence>
<dbReference type="GO" id="GO:0003690">
    <property type="term" value="F:double-stranded DNA binding"/>
    <property type="evidence" value="ECO:0007669"/>
    <property type="project" value="TreeGrafter"/>
</dbReference>
<evidence type="ECO:0000256" key="3">
    <source>
        <dbReference type="ARBA" id="ARBA00023172"/>
    </source>
</evidence>
<keyword evidence="4" id="KW-0539">Nucleus</keyword>